<dbReference type="NCBIfam" id="TIGR02937">
    <property type="entry name" value="sigma70-ECF"/>
    <property type="match status" value="1"/>
</dbReference>
<dbReference type="InterPro" id="IPR014284">
    <property type="entry name" value="RNA_pol_sigma-70_dom"/>
</dbReference>
<keyword evidence="8" id="KW-1185">Reference proteome</keyword>
<proteinExistence type="inferred from homology"/>
<evidence type="ECO:0000256" key="3">
    <source>
        <dbReference type="ARBA" id="ARBA00023082"/>
    </source>
</evidence>
<evidence type="ECO:0000313" key="7">
    <source>
        <dbReference type="EMBL" id="ANU64582.1"/>
    </source>
</evidence>
<evidence type="ECO:0000259" key="5">
    <source>
        <dbReference type="Pfam" id="PF04542"/>
    </source>
</evidence>
<sequence length="190" mass="22296">MTTIEKPGNLLHRISQGDERAFDQFMGQWTSKLYHYAMTMLRSKESVEEVVSDVFLQVWKSREKLAEVEYMGQWLRTITYCKVVNKLRYESGKPTFVSLDDIDTFVIPPVEAPDESILSHEQQEEVNKALETLPPKCKHVFFLAKIERMPYKQIATMLNISLSTVNYHVGYAMEYLRNRLIHKTDNEQQQ</sequence>
<dbReference type="PANTHER" id="PTHR43133">
    <property type="entry name" value="RNA POLYMERASE ECF-TYPE SIGMA FACTO"/>
    <property type="match status" value="1"/>
</dbReference>
<dbReference type="Gene3D" id="1.10.1740.10">
    <property type="match status" value="1"/>
</dbReference>
<dbReference type="Pfam" id="PF08281">
    <property type="entry name" value="Sigma70_r4_2"/>
    <property type="match status" value="1"/>
</dbReference>
<dbReference type="STRING" id="1796646.A4V02_13210"/>
<dbReference type="GO" id="GO:0006352">
    <property type="term" value="P:DNA-templated transcription initiation"/>
    <property type="evidence" value="ECO:0007669"/>
    <property type="project" value="InterPro"/>
</dbReference>
<dbReference type="InterPro" id="IPR013325">
    <property type="entry name" value="RNA_pol_sigma_r2"/>
</dbReference>
<dbReference type="OrthoDB" id="9782991at2"/>
<keyword evidence="2" id="KW-0805">Transcription regulation</keyword>
<name>A0A1B1SCN3_9BACT</name>
<evidence type="ECO:0000256" key="4">
    <source>
        <dbReference type="ARBA" id="ARBA00023163"/>
    </source>
</evidence>
<dbReference type="RefSeq" id="WP_068961858.1">
    <property type="nucleotide sequence ID" value="NZ_CAJTAP010000027.1"/>
</dbReference>
<keyword evidence="3" id="KW-0731">Sigma factor</keyword>
<organism evidence="7 8">
    <name type="scientific">Muribaculum intestinale</name>
    <dbReference type="NCBI Taxonomy" id="1796646"/>
    <lineage>
        <taxon>Bacteria</taxon>
        <taxon>Pseudomonadati</taxon>
        <taxon>Bacteroidota</taxon>
        <taxon>Bacteroidia</taxon>
        <taxon>Bacteroidales</taxon>
        <taxon>Muribaculaceae</taxon>
        <taxon>Muribaculum</taxon>
    </lineage>
</organism>
<accession>A0A1Z2XFV5</accession>
<dbReference type="EMBL" id="CP015402">
    <property type="protein sequence ID" value="ANU64582.1"/>
    <property type="molecule type" value="Genomic_DNA"/>
</dbReference>
<reference evidence="8" key="1">
    <citation type="submission" date="2016-04" db="EMBL/GenBank/DDBJ databases">
        <title>Complete Genome Sequences of Twelve Strains of a Stable Defined Moderately Diverse Mouse Microbiota 2 (sDMDMm2).</title>
        <authorList>
            <person name="Uchimura Y."/>
            <person name="Wyss M."/>
            <person name="Brugiroux S."/>
            <person name="Limenitakis J.P."/>
            <person name="Stecher B."/>
            <person name="McCoy K.D."/>
            <person name="Macpherson A.J."/>
        </authorList>
    </citation>
    <scope>NUCLEOTIDE SEQUENCE [LARGE SCALE GENOMIC DNA]</scope>
    <source>
        <strain evidence="8">YL27</strain>
    </source>
</reference>
<dbReference type="GO" id="GO:0016987">
    <property type="term" value="F:sigma factor activity"/>
    <property type="evidence" value="ECO:0007669"/>
    <property type="project" value="UniProtKB-KW"/>
</dbReference>
<evidence type="ECO:0000313" key="8">
    <source>
        <dbReference type="Proteomes" id="UP000186351"/>
    </source>
</evidence>
<dbReference type="Pfam" id="PF04542">
    <property type="entry name" value="Sigma70_r2"/>
    <property type="match status" value="1"/>
</dbReference>
<evidence type="ECO:0008006" key="9">
    <source>
        <dbReference type="Google" id="ProtNLM"/>
    </source>
</evidence>
<evidence type="ECO:0000256" key="2">
    <source>
        <dbReference type="ARBA" id="ARBA00023015"/>
    </source>
</evidence>
<dbReference type="InterPro" id="IPR013324">
    <property type="entry name" value="RNA_pol_sigma_r3/r4-like"/>
</dbReference>
<dbReference type="InterPro" id="IPR039425">
    <property type="entry name" value="RNA_pol_sigma-70-like"/>
</dbReference>
<dbReference type="GO" id="GO:0003677">
    <property type="term" value="F:DNA binding"/>
    <property type="evidence" value="ECO:0007669"/>
    <property type="project" value="InterPro"/>
</dbReference>
<keyword evidence="4" id="KW-0804">Transcription</keyword>
<dbReference type="SUPFAM" id="SSF88946">
    <property type="entry name" value="Sigma2 domain of RNA polymerase sigma factors"/>
    <property type="match status" value="1"/>
</dbReference>
<feature type="domain" description="RNA polymerase sigma factor 70 region 4 type 2" evidence="6">
    <location>
        <begin position="124"/>
        <end position="170"/>
    </location>
</feature>
<dbReference type="InterPro" id="IPR036388">
    <property type="entry name" value="WH-like_DNA-bd_sf"/>
</dbReference>
<feature type="domain" description="RNA polymerase sigma-70 region 2" evidence="5">
    <location>
        <begin position="31"/>
        <end position="89"/>
    </location>
</feature>
<comment type="similarity">
    <text evidence="1">Belongs to the sigma-70 factor family. ECF subfamily.</text>
</comment>
<dbReference type="KEGG" id="pary:A4V02_13210"/>
<evidence type="ECO:0000259" key="6">
    <source>
        <dbReference type="Pfam" id="PF08281"/>
    </source>
</evidence>
<dbReference type="PANTHER" id="PTHR43133:SF46">
    <property type="entry name" value="RNA POLYMERASE SIGMA-70 FACTOR ECF SUBFAMILY"/>
    <property type="match status" value="1"/>
</dbReference>
<evidence type="ECO:0000256" key="1">
    <source>
        <dbReference type="ARBA" id="ARBA00010641"/>
    </source>
</evidence>
<accession>A0A1B1SCN3</accession>
<dbReference type="Proteomes" id="UP000186351">
    <property type="component" value="Chromosome"/>
</dbReference>
<dbReference type="SUPFAM" id="SSF88659">
    <property type="entry name" value="Sigma3 and sigma4 domains of RNA polymerase sigma factors"/>
    <property type="match status" value="1"/>
</dbReference>
<dbReference type="GeneID" id="65537835"/>
<dbReference type="Gene3D" id="1.10.10.10">
    <property type="entry name" value="Winged helix-like DNA-binding domain superfamily/Winged helix DNA-binding domain"/>
    <property type="match status" value="1"/>
</dbReference>
<protein>
    <recommendedName>
        <fullName evidence="9">RNA polymerase sigma-70 factor</fullName>
    </recommendedName>
</protein>
<dbReference type="AlphaFoldDB" id="A0A1B1SCN3"/>
<dbReference type="InterPro" id="IPR007627">
    <property type="entry name" value="RNA_pol_sigma70_r2"/>
</dbReference>
<dbReference type="InterPro" id="IPR013249">
    <property type="entry name" value="RNA_pol_sigma70_r4_t2"/>
</dbReference>
<gene>
    <name evidence="7" type="ORF">A4V02_13210</name>
</gene>